<dbReference type="Pfam" id="PF13646">
    <property type="entry name" value="HEAT_2"/>
    <property type="match status" value="1"/>
</dbReference>
<sequence length="113" mass="13242">KYPPTLFFKMYKMLSNDYKTLIVDQLIEDLKSINRDSRTYAIKILSAIKGPKIFDELKELVKDDDWIVKLYLIKALRNFEYSETAELLKVLKDDIDPDVREAAIEALSKLNIQ</sequence>
<organism evidence="1">
    <name type="scientific">marine sediment metagenome</name>
    <dbReference type="NCBI Taxonomy" id="412755"/>
    <lineage>
        <taxon>unclassified sequences</taxon>
        <taxon>metagenomes</taxon>
        <taxon>ecological metagenomes</taxon>
    </lineage>
</organism>
<comment type="caution">
    <text evidence="1">The sequence shown here is derived from an EMBL/GenBank/DDBJ whole genome shotgun (WGS) entry which is preliminary data.</text>
</comment>
<protein>
    <recommendedName>
        <fullName evidence="2">HEAT repeat domain-containing protein</fullName>
    </recommendedName>
</protein>
<accession>X1GNZ5</accession>
<gene>
    <name evidence="1" type="ORF">S03H2_34850</name>
</gene>
<dbReference type="InterPro" id="IPR016024">
    <property type="entry name" value="ARM-type_fold"/>
</dbReference>
<evidence type="ECO:0000313" key="1">
    <source>
        <dbReference type="EMBL" id="GAH58902.1"/>
    </source>
</evidence>
<dbReference type="SUPFAM" id="SSF48371">
    <property type="entry name" value="ARM repeat"/>
    <property type="match status" value="1"/>
</dbReference>
<dbReference type="Gene3D" id="1.25.10.10">
    <property type="entry name" value="Leucine-rich Repeat Variant"/>
    <property type="match status" value="1"/>
</dbReference>
<proteinExistence type="predicted"/>
<dbReference type="EMBL" id="BARU01021287">
    <property type="protein sequence ID" value="GAH58902.1"/>
    <property type="molecule type" value="Genomic_DNA"/>
</dbReference>
<reference evidence="1" key="1">
    <citation type="journal article" date="2014" name="Front. Microbiol.">
        <title>High frequency of phylogenetically diverse reductive dehalogenase-homologous genes in deep subseafloor sedimentary metagenomes.</title>
        <authorList>
            <person name="Kawai M."/>
            <person name="Futagami T."/>
            <person name="Toyoda A."/>
            <person name="Takaki Y."/>
            <person name="Nishi S."/>
            <person name="Hori S."/>
            <person name="Arai W."/>
            <person name="Tsubouchi T."/>
            <person name="Morono Y."/>
            <person name="Uchiyama I."/>
            <person name="Ito T."/>
            <person name="Fujiyama A."/>
            <person name="Inagaki F."/>
            <person name="Takami H."/>
        </authorList>
    </citation>
    <scope>NUCLEOTIDE SEQUENCE</scope>
    <source>
        <strain evidence="1">Expedition CK06-06</strain>
    </source>
</reference>
<dbReference type="InterPro" id="IPR011989">
    <property type="entry name" value="ARM-like"/>
</dbReference>
<name>X1GNZ5_9ZZZZ</name>
<evidence type="ECO:0008006" key="2">
    <source>
        <dbReference type="Google" id="ProtNLM"/>
    </source>
</evidence>
<dbReference type="AlphaFoldDB" id="X1GNZ5"/>
<feature type="non-terminal residue" evidence="1">
    <location>
        <position position="1"/>
    </location>
</feature>